<dbReference type="EMBL" id="SRLO01000079">
    <property type="protein sequence ID" value="TNN77851.1"/>
    <property type="molecule type" value="Genomic_DNA"/>
</dbReference>
<reference evidence="1 2" key="1">
    <citation type="submission" date="2019-03" db="EMBL/GenBank/DDBJ databases">
        <title>First draft genome of Liparis tanakae, snailfish: a comprehensive survey of snailfish specific genes.</title>
        <authorList>
            <person name="Kim W."/>
            <person name="Song I."/>
            <person name="Jeong J.-H."/>
            <person name="Kim D."/>
            <person name="Kim S."/>
            <person name="Ryu S."/>
            <person name="Song J.Y."/>
            <person name="Lee S.K."/>
        </authorList>
    </citation>
    <scope>NUCLEOTIDE SEQUENCE [LARGE SCALE GENOMIC DNA]</scope>
    <source>
        <tissue evidence="1">Muscle</tissue>
    </source>
</reference>
<organism evidence="1 2">
    <name type="scientific">Liparis tanakae</name>
    <name type="common">Tanaka's snailfish</name>
    <dbReference type="NCBI Taxonomy" id="230148"/>
    <lineage>
        <taxon>Eukaryota</taxon>
        <taxon>Metazoa</taxon>
        <taxon>Chordata</taxon>
        <taxon>Craniata</taxon>
        <taxon>Vertebrata</taxon>
        <taxon>Euteleostomi</taxon>
        <taxon>Actinopterygii</taxon>
        <taxon>Neopterygii</taxon>
        <taxon>Teleostei</taxon>
        <taxon>Neoteleostei</taxon>
        <taxon>Acanthomorphata</taxon>
        <taxon>Eupercaria</taxon>
        <taxon>Perciformes</taxon>
        <taxon>Cottioidei</taxon>
        <taxon>Cottales</taxon>
        <taxon>Liparidae</taxon>
        <taxon>Liparis</taxon>
    </lineage>
</organism>
<name>A0A4Z2IJB4_9TELE</name>
<evidence type="ECO:0000313" key="2">
    <source>
        <dbReference type="Proteomes" id="UP000314294"/>
    </source>
</evidence>
<keyword evidence="2" id="KW-1185">Reference proteome</keyword>
<proteinExistence type="predicted"/>
<evidence type="ECO:0000313" key="1">
    <source>
        <dbReference type="EMBL" id="TNN77851.1"/>
    </source>
</evidence>
<protein>
    <submittedName>
        <fullName evidence="1">Uncharacterized protein</fullName>
    </submittedName>
</protein>
<comment type="caution">
    <text evidence="1">The sequence shown here is derived from an EMBL/GenBank/DDBJ whole genome shotgun (WGS) entry which is preliminary data.</text>
</comment>
<dbReference type="Proteomes" id="UP000314294">
    <property type="component" value="Unassembled WGS sequence"/>
</dbReference>
<gene>
    <name evidence="1" type="ORF">EYF80_011908</name>
</gene>
<sequence length="75" mass="8113">MLSSLANSSGRALAQKPLWATRSGQAYLGRLSGFILDGSLAVKPRHPDSGIYNATRSLEANDKPHLNDVYIEVSE</sequence>
<dbReference type="AlphaFoldDB" id="A0A4Z2IJB4"/>
<accession>A0A4Z2IJB4</accession>